<dbReference type="Gene3D" id="3.10.580.10">
    <property type="entry name" value="CBS-domain"/>
    <property type="match status" value="1"/>
</dbReference>
<dbReference type="Gene3D" id="3.30.465.10">
    <property type="match status" value="1"/>
</dbReference>
<dbReference type="Proteomes" id="UP001379235">
    <property type="component" value="Unassembled WGS sequence"/>
</dbReference>
<evidence type="ECO:0000256" key="3">
    <source>
        <dbReference type="ARBA" id="ARBA00023122"/>
    </source>
</evidence>
<dbReference type="SUPFAM" id="SSF56176">
    <property type="entry name" value="FAD-binding/transporter-associated domain-like"/>
    <property type="match status" value="1"/>
</dbReference>
<dbReference type="InterPro" id="IPR044751">
    <property type="entry name" value="Ion_transp-like_CBS"/>
</dbReference>
<dbReference type="CDD" id="cd04590">
    <property type="entry name" value="CBS_pair_CorC_HlyC_assoc"/>
    <property type="match status" value="1"/>
</dbReference>
<reference evidence="7 8" key="1">
    <citation type="submission" date="2024-03" db="EMBL/GenBank/DDBJ databases">
        <authorList>
            <person name="Jo J.-H."/>
        </authorList>
    </citation>
    <scope>NUCLEOTIDE SEQUENCE [LARGE SCALE GENOMIC DNA]</scope>
    <source>
        <strain evidence="7 8">AS3R-12</strain>
    </source>
</reference>
<keyword evidence="3 4" id="KW-0129">CBS domain</keyword>
<proteinExistence type="inferred from homology"/>
<accession>A0ABU8SAF8</accession>
<evidence type="ECO:0000313" key="8">
    <source>
        <dbReference type="Proteomes" id="UP001379235"/>
    </source>
</evidence>
<dbReference type="Pfam" id="PF00571">
    <property type="entry name" value="CBS"/>
    <property type="match status" value="2"/>
</dbReference>
<dbReference type="InterPro" id="IPR000644">
    <property type="entry name" value="CBS_dom"/>
</dbReference>
<comment type="caution">
    <text evidence="7">The sequence shown here is derived from an EMBL/GenBank/DDBJ whole genome shotgun (WGS) entry which is preliminary data.</text>
</comment>
<dbReference type="PANTHER" id="PTHR22777:SF27">
    <property type="entry name" value="MAGNESIUM AND COBALT EFFLUX PROTEIN CORC"/>
    <property type="match status" value="1"/>
</dbReference>
<feature type="compositionally biased region" description="Acidic residues" evidence="5">
    <location>
        <begin position="37"/>
        <end position="46"/>
    </location>
</feature>
<dbReference type="InterPro" id="IPR046342">
    <property type="entry name" value="CBS_dom_sf"/>
</dbReference>
<dbReference type="InterPro" id="IPR036318">
    <property type="entry name" value="FAD-bd_PCMH-like_sf"/>
</dbReference>
<gene>
    <name evidence="7" type="ORF">WG900_13605</name>
</gene>
<sequence length="300" mass="33193">MADHNSGDADSRRSLLGSLRAMLGMNKDQSLRSQLEDAIDEHEEDTSPSPAGDLSPIERQMMRNLLHFSEHDADDVAIPRREIVAVPTSLTWDELVAAFAEHGHSRMPVYRETLDEVKGMIHIKDVFPFLAGAKAPPKDWTTLMRQPLFVPQSRNAIDVLADMRASRTHLAVVFNEYSGTEGIVTIEDLVEEIVGDIEDEHDDAPTDLFVPLEHGMWEVDAGAELEDVGERIDPRLGEVEEDVDTLGGLASLLAEQVPPVGAMLDHSSGWRLEVIAGNERHVTRLRLHPPVNHTATSEDG</sequence>
<protein>
    <submittedName>
        <fullName evidence="7">Hemolysin family protein</fullName>
    </submittedName>
</protein>
<feature type="domain" description="CBS" evidence="6">
    <location>
        <begin position="143"/>
        <end position="200"/>
    </location>
</feature>
<dbReference type="PROSITE" id="PS51371">
    <property type="entry name" value="CBS"/>
    <property type="match status" value="2"/>
</dbReference>
<comment type="similarity">
    <text evidence="1">Belongs to the UPF0053 family. Hemolysin C subfamily.</text>
</comment>
<evidence type="ECO:0000313" key="7">
    <source>
        <dbReference type="EMBL" id="MEJ6010953.1"/>
    </source>
</evidence>
<dbReference type="Pfam" id="PF03471">
    <property type="entry name" value="CorC_HlyC"/>
    <property type="match status" value="1"/>
</dbReference>
<feature type="domain" description="CBS" evidence="6">
    <location>
        <begin position="79"/>
        <end position="136"/>
    </location>
</feature>
<keyword evidence="8" id="KW-1185">Reference proteome</keyword>
<keyword evidence="2" id="KW-0677">Repeat</keyword>
<dbReference type="RefSeq" id="WP_339967809.1">
    <property type="nucleotide sequence ID" value="NZ_JBBHJY010000007.1"/>
</dbReference>
<name>A0ABU8SAF8_9SPHN</name>
<dbReference type="InterPro" id="IPR016169">
    <property type="entry name" value="FAD-bd_PCMH_sub2"/>
</dbReference>
<dbReference type="EMBL" id="JBBHJY010000007">
    <property type="protein sequence ID" value="MEJ6010953.1"/>
    <property type="molecule type" value="Genomic_DNA"/>
</dbReference>
<evidence type="ECO:0000256" key="1">
    <source>
        <dbReference type="ARBA" id="ARBA00006446"/>
    </source>
</evidence>
<dbReference type="SMART" id="SM01091">
    <property type="entry name" value="CorC_HlyC"/>
    <property type="match status" value="1"/>
</dbReference>
<evidence type="ECO:0000256" key="2">
    <source>
        <dbReference type="ARBA" id="ARBA00022737"/>
    </source>
</evidence>
<evidence type="ECO:0000256" key="5">
    <source>
        <dbReference type="SAM" id="MobiDB-lite"/>
    </source>
</evidence>
<evidence type="ECO:0000259" key="6">
    <source>
        <dbReference type="PROSITE" id="PS51371"/>
    </source>
</evidence>
<feature type="region of interest" description="Disordered" evidence="5">
    <location>
        <begin position="27"/>
        <end position="55"/>
    </location>
</feature>
<organism evidence="7 8">
    <name type="scientific">Novosphingobium aquae</name>
    <dbReference type="NCBI Taxonomy" id="3133435"/>
    <lineage>
        <taxon>Bacteria</taxon>
        <taxon>Pseudomonadati</taxon>
        <taxon>Pseudomonadota</taxon>
        <taxon>Alphaproteobacteria</taxon>
        <taxon>Sphingomonadales</taxon>
        <taxon>Sphingomonadaceae</taxon>
        <taxon>Novosphingobium</taxon>
    </lineage>
</organism>
<dbReference type="PANTHER" id="PTHR22777">
    <property type="entry name" value="HEMOLYSIN-RELATED"/>
    <property type="match status" value="1"/>
</dbReference>
<dbReference type="InterPro" id="IPR005170">
    <property type="entry name" value="Transptr-assoc_dom"/>
</dbReference>
<evidence type="ECO:0000256" key="4">
    <source>
        <dbReference type="PROSITE-ProRule" id="PRU00703"/>
    </source>
</evidence>
<dbReference type="SUPFAM" id="SSF54631">
    <property type="entry name" value="CBS-domain pair"/>
    <property type="match status" value="1"/>
</dbReference>